<dbReference type="Pfam" id="PF00990">
    <property type="entry name" value="GGDEF"/>
    <property type="match status" value="1"/>
</dbReference>
<dbReference type="InterPro" id="IPR013656">
    <property type="entry name" value="PAS_4"/>
</dbReference>
<protein>
    <submittedName>
        <fullName evidence="5">Diguanylate cyclase</fullName>
        <ecNumber evidence="5">2.7.7.65</ecNumber>
    </submittedName>
</protein>
<dbReference type="GO" id="GO:0052621">
    <property type="term" value="F:diguanylate cyclase activity"/>
    <property type="evidence" value="ECO:0007669"/>
    <property type="project" value="UniProtKB-EC"/>
</dbReference>
<dbReference type="PANTHER" id="PTHR46663:SF3">
    <property type="entry name" value="SLL0267 PROTEIN"/>
    <property type="match status" value="1"/>
</dbReference>
<keyword evidence="6" id="KW-1185">Reference proteome</keyword>
<accession>A0ABV0KIZ1</accession>
<dbReference type="PROSITE" id="PS50113">
    <property type="entry name" value="PAC"/>
    <property type="match status" value="1"/>
</dbReference>
<dbReference type="SUPFAM" id="SSF55785">
    <property type="entry name" value="PYP-like sensor domain (PAS domain)"/>
    <property type="match status" value="1"/>
</dbReference>
<dbReference type="EC" id="2.7.7.65" evidence="5"/>
<dbReference type="InterPro" id="IPR029787">
    <property type="entry name" value="Nucleotide_cyclase"/>
</dbReference>
<reference evidence="5 6" key="1">
    <citation type="submission" date="2022-04" db="EMBL/GenBank/DDBJ databases">
        <title>Positive selection, recombination, and allopatry shape intraspecific diversity of widespread and dominant cyanobacteria.</title>
        <authorList>
            <person name="Wei J."/>
            <person name="Shu W."/>
            <person name="Hu C."/>
        </authorList>
    </citation>
    <scope>NUCLEOTIDE SEQUENCE [LARGE SCALE GENOMIC DNA]</scope>
    <source>
        <strain evidence="5 6">AS-A4</strain>
    </source>
</reference>
<dbReference type="InterPro" id="IPR052163">
    <property type="entry name" value="DGC-Regulatory_Protein"/>
</dbReference>
<dbReference type="NCBIfam" id="TIGR00254">
    <property type="entry name" value="GGDEF"/>
    <property type="match status" value="1"/>
</dbReference>
<feature type="transmembrane region" description="Helical" evidence="1">
    <location>
        <begin position="338"/>
        <end position="356"/>
    </location>
</feature>
<dbReference type="SMART" id="SM00091">
    <property type="entry name" value="PAS"/>
    <property type="match status" value="1"/>
</dbReference>
<evidence type="ECO:0000313" key="6">
    <source>
        <dbReference type="Proteomes" id="UP001476950"/>
    </source>
</evidence>
<dbReference type="SMART" id="SM01080">
    <property type="entry name" value="CHASE2"/>
    <property type="match status" value="1"/>
</dbReference>
<dbReference type="Gene3D" id="3.30.450.20">
    <property type="entry name" value="PAS domain"/>
    <property type="match status" value="1"/>
</dbReference>
<proteinExistence type="predicted"/>
<gene>
    <name evidence="5" type="ORF">NDI38_07850</name>
</gene>
<evidence type="ECO:0000259" key="3">
    <source>
        <dbReference type="PROSITE" id="PS50113"/>
    </source>
</evidence>
<dbReference type="InterPro" id="IPR035965">
    <property type="entry name" value="PAS-like_dom_sf"/>
</dbReference>
<organism evidence="5 6">
    <name type="scientific">Stenomitos frigidus AS-A4</name>
    <dbReference type="NCBI Taxonomy" id="2933935"/>
    <lineage>
        <taxon>Bacteria</taxon>
        <taxon>Bacillati</taxon>
        <taxon>Cyanobacteriota</taxon>
        <taxon>Cyanophyceae</taxon>
        <taxon>Leptolyngbyales</taxon>
        <taxon>Leptolyngbyaceae</taxon>
        <taxon>Stenomitos</taxon>
    </lineage>
</organism>
<dbReference type="Gene3D" id="3.30.70.270">
    <property type="match status" value="1"/>
</dbReference>
<dbReference type="PROSITE" id="PS50112">
    <property type="entry name" value="PAS"/>
    <property type="match status" value="1"/>
</dbReference>
<evidence type="ECO:0000259" key="2">
    <source>
        <dbReference type="PROSITE" id="PS50112"/>
    </source>
</evidence>
<dbReference type="InterPro" id="IPR000700">
    <property type="entry name" value="PAS-assoc_C"/>
</dbReference>
<dbReference type="Pfam" id="PF05226">
    <property type="entry name" value="CHASE2"/>
    <property type="match status" value="1"/>
</dbReference>
<feature type="domain" description="PAS" evidence="2">
    <location>
        <begin position="363"/>
        <end position="433"/>
    </location>
</feature>
<dbReference type="EMBL" id="JAMPLM010000004">
    <property type="protein sequence ID" value="MEP1058350.1"/>
    <property type="molecule type" value="Genomic_DNA"/>
</dbReference>
<keyword evidence="1" id="KW-0472">Membrane</keyword>
<dbReference type="PANTHER" id="PTHR46663">
    <property type="entry name" value="DIGUANYLATE CYCLASE DGCT-RELATED"/>
    <property type="match status" value="1"/>
</dbReference>
<dbReference type="PROSITE" id="PS50887">
    <property type="entry name" value="GGDEF"/>
    <property type="match status" value="1"/>
</dbReference>
<dbReference type="CDD" id="cd00130">
    <property type="entry name" value="PAS"/>
    <property type="match status" value="1"/>
</dbReference>
<dbReference type="Pfam" id="PF08448">
    <property type="entry name" value="PAS_4"/>
    <property type="match status" value="1"/>
</dbReference>
<feature type="domain" description="GGDEF" evidence="4">
    <location>
        <begin position="540"/>
        <end position="673"/>
    </location>
</feature>
<dbReference type="InterPro" id="IPR000160">
    <property type="entry name" value="GGDEF_dom"/>
</dbReference>
<feature type="transmembrane region" description="Helical" evidence="1">
    <location>
        <begin position="312"/>
        <end position="332"/>
    </location>
</feature>
<dbReference type="Proteomes" id="UP001476950">
    <property type="component" value="Unassembled WGS sequence"/>
</dbReference>
<feature type="domain" description="PAC" evidence="3">
    <location>
        <begin position="436"/>
        <end position="487"/>
    </location>
</feature>
<evidence type="ECO:0000313" key="5">
    <source>
        <dbReference type="EMBL" id="MEP1058350.1"/>
    </source>
</evidence>
<sequence length="680" mass="75949">MLFRLRPAEPIDERIVIVGIDEMDLRRVGKWPIPDHVLVQLLTKLQSYQPRVIGLDIYRDLPVEPGYAELQEIYRTLPNLVGIEQIKDQANVGVPAPPLLAARQQVGFNNLVFDVDGKVRRSLLYWSVNGKSHRSFALTLALAYLSHDGITPQAASRDKRYLQLGQAVFRRFENSDGAYTHADAGGYQILANLRGATGTFASVSLTDVLKGRVNPEQLRDRIVIVGSTAVSLRDFFQTAYSKELVNSSPQPTSGVELQANFASQIISAALQGRSAINVWAEPLEWLWIFVWAWVGAQLSWTVRSPSWITLKLLLASGSLVGFCLLGFLWGWWLPLVPPMIALAGSAIVIMAHVAHLQEELKRSKEFLGKIINAIPDPIFVKDRQHRWIVLNQAYSRFLGYPLEDLLEKSEYDLFSQQEATVFREQDQLVFSSGQEHEHEEIFTDQWGATHYIATKRSLHKDAAGNLFLVGVIRDITGRKRMEDELKRTTAELIRSNATLEQSASHLRHLANHDGLTGLPNRKLFHERLDQSIEWAKENSQPVGLLFLDLDGFKLINDTHGHDVGDLLLKAVAKRLTSCLRGSDTVSRLGGDEFTVILPAIPMAQGAARVAEKILQTLAKPFVIKGHTIFVTTSIGISLYPQNGLTVDVLVKEADSAMYSAKELGKNRYELAATSETVSNE</sequence>
<keyword evidence="1" id="KW-0812">Transmembrane</keyword>
<evidence type="ECO:0000256" key="1">
    <source>
        <dbReference type="SAM" id="Phobius"/>
    </source>
</evidence>
<dbReference type="InterPro" id="IPR000014">
    <property type="entry name" value="PAS"/>
</dbReference>
<dbReference type="NCBIfam" id="TIGR00229">
    <property type="entry name" value="sensory_box"/>
    <property type="match status" value="1"/>
</dbReference>
<name>A0ABV0KIZ1_9CYAN</name>
<dbReference type="InterPro" id="IPR007890">
    <property type="entry name" value="CHASE2"/>
</dbReference>
<evidence type="ECO:0000259" key="4">
    <source>
        <dbReference type="PROSITE" id="PS50887"/>
    </source>
</evidence>
<keyword evidence="5" id="KW-0548">Nucleotidyltransferase</keyword>
<dbReference type="SUPFAM" id="SSF55073">
    <property type="entry name" value="Nucleotide cyclase"/>
    <property type="match status" value="1"/>
</dbReference>
<dbReference type="CDD" id="cd01949">
    <property type="entry name" value="GGDEF"/>
    <property type="match status" value="1"/>
</dbReference>
<dbReference type="SMART" id="SM00267">
    <property type="entry name" value="GGDEF"/>
    <property type="match status" value="1"/>
</dbReference>
<keyword evidence="1" id="KW-1133">Transmembrane helix</keyword>
<comment type="caution">
    <text evidence="5">The sequence shown here is derived from an EMBL/GenBank/DDBJ whole genome shotgun (WGS) entry which is preliminary data.</text>
</comment>
<keyword evidence="5" id="KW-0808">Transferase</keyword>
<dbReference type="InterPro" id="IPR043128">
    <property type="entry name" value="Rev_trsase/Diguanyl_cyclase"/>
</dbReference>